<keyword evidence="4" id="KW-0812">Transmembrane</keyword>
<dbReference type="SUPFAM" id="SSF51182">
    <property type="entry name" value="RmlC-like cupins"/>
    <property type="match status" value="1"/>
</dbReference>
<dbReference type="AlphaFoldDB" id="A0A940DI71"/>
<dbReference type="GO" id="GO:0043565">
    <property type="term" value="F:sequence-specific DNA binding"/>
    <property type="evidence" value="ECO:0007669"/>
    <property type="project" value="InterPro"/>
</dbReference>
<dbReference type="SUPFAM" id="SSF46689">
    <property type="entry name" value="Homeodomain-like"/>
    <property type="match status" value="1"/>
</dbReference>
<keyword evidence="1" id="KW-0805">Transcription regulation</keyword>
<keyword evidence="3" id="KW-0804">Transcription</keyword>
<keyword evidence="4" id="KW-1133">Transmembrane helix</keyword>
<dbReference type="InterPro" id="IPR009057">
    <property type="entry name" value="Homeodomain-like_sf"/>
</dbReference>
<evidence type="ECO:0000313" key="6">
    <source>
        <dbReference type="EMBL" id="MBO8424789.1"/>
    </source>
</evidence>
<reference evidence="6" key="2">
    <citation type="journal article" date="2021" name="PeerJ">
        <title>Extensive microbial diversity within the chicken gut microbiome revealed by metagenomics and culture.</title>
        <authorList>
            <person name="Gilroy R."/>
            <person name="Ravi A."/>
            <person name="Getino M."/>
            <person name="Pursley I."/>
            <person name="Horton D.L."/>
            <person name="Alikhan N.F."/>
            <person name="Baker D."/>
            <person name="Gharbi K."/>
            <person name="Hall N."/>
            <person name="Watson M."/>
            <person name="Adriaenssens E.M."/>
            <person name="Foster-Nyarko E."/>
            <person name="Jarju S."/>
            <person name="Secka A."/>
            <person name="Antonio M."/>
            <person name="Oren A."/>
            <person name="Chaudhuri R.R."/>
            <person name="La Ragione R."/>
            <person name="Hildebrand F."/>
            <person name="Pallen M.J."/>
        </authorList>
    </citation>
    <scope>NUCLEOTIDE SEQUENCE</scope>
    <source>
        <strain evidence="6">517</strain>
    </source>
</reference>
<keyword evidence="2" id="KW-0238">DNA-binding</keyword>
<organism evidence="6 7">
    <name type="scientific">Candidatus Stercoripulliclostridium pullicola</name>
    <dbReference type="NCBI Taxonomy" id="2840953"/>
    <lineage>
        <taxon>Bacteria</taxon>
        <taxon>Bacillati</taxon>
        <taxon>Bacillota</taxon>
        <taxon>Clostridia</taxon>
        <taxon>Eubacteriales</taxon>
        <taxon>Candidatus Stercoripulliclostridium</taxon>
    </lineage>
</organism>
<dbReference type="GO" id="GO:0003700">
    <property type="term" value="F:DNA-binding transcription factor activity"/>
    <property type="evidence" value="ECO:0007669"/>
    <property type="project" value="InterPro"/>
</dbReference>
<sequence>MEQKSNVNMQSTVVTVNYRKNSYLKEHGVSFHWWRESETSMHRHDFYEFFIMTDGATRHELNGDTAILKKGALVMLTPEDAHQFRRIGERSSIHMNFCASPVKFYGICAAIGADVEALCAPGARRSVELTAEELGYFTTKAGLINMLMRRGEKGYVALISAMIAQMISVVSVAGGDELKGYPEWFKALLERIHSPENVACTARDVYAMGSFSPPVMVEYFKRYTGKTVAGYLKEMKCDYAREWLAETEMSTLEIAGLLGYDSLSHFNRIFKEYASIPPAKFRRAIKEGRAKAANADINERSVFDRQEEGAGSAANK</sequence>
<proteinExistence type="predicted"/>
<dbReference type="SMART" id="SM00342">
    <property type="entry name" value="HTH_ARAC"/>
    <property type="match status" value="1"/>
</dbReference>
<dbReference type="Gene3D" id="2.60.120.10">
    <property type="entry name" value="Jelly Rolls"/>
    <property type="match status" value="1"/>
</dbReference>
<comment type="caution">
    <text evidence="6">The sequence shown here is derived from an EMBL/GenBank/DDBJ whole genome shotgun (WGS) entry which is preliminary data.</text>
</comment>
<evidence type="ECO:0000313" key="7">
    <source>
        <dbReference type="Proteomes" id="UP000727857"/>
    </source>
</evidence>
<gene>
    <name evidence="6" type="ORF">IAB16_07190</name>
</gene>
<protein>
    <submittedName>
        <fullName evidence="6">Helix-turn-helix transcriptional regulator</fullName>
    </submittedName>
</protein>
<accession>A0A940DI71</accession>
<feature type="domain" description="HTH araC/xylS-type" evidence="5">
    <location>
        <begin position="186"/>
        <end position="284"/>
    </location>
</feature>
<dbReference type="PANTHER" id="PTHR43280">
    <property type="entry name" value="ARAC-FAMILY TRANSCRIPTIONAL REGULATOR"/>
    <property type="match status" value="1"/>
</dbReference>
<dbReference type="Proteomes" id="UP000727857">
    <property type="component" value="Unassembled WGS sequence"/>
</dbReference>
<evidence type="ECO:0000256" key="3">
    <source>
        <dbReference type="ARBA" id="ARBA00023163"/>
    </source>
</evidence>
<dbReference type="InterPro" id="IPR003313">
    <property type="entry name" value="AraC-bd"/>
</dbReference>
<feature type="transmembrane region" description="Helical" evidence="4">
    <location>
        <begin position="155"/>
        <end position="174"/>
    </location>
</feature>
<dbReference type="PANTHER" id="PTHR43280:SF2">
    <property type="entry name" value="HTH-TYPE TRANSCRIPTIONAL REGULATOR EXSA"/>
    <property type="match status" value="1"/>
</dbReference>
<dbReference type="PROSITE" id="PS01124">
    <property type="entry name" value="HTH_ARAC_FAMILY_2"/>
    <property type="match status" value="1"/>
</dbReference>
<dbReference type="Pfam" id="PF12833">
    <property type="entry name" value="HTH_18"/>
    <property type="match status" value="1"/>
</dbReference>
<dbReference type="InterPro" id="IPR011051">
    <property type="entry name" value="RmlC_Cupin_sf"/>
</dbReference>
<dbReference type="EMBL" id="JADINF010000181">
    <property type="protein sequence ID" value="MBO8424789.1"/>
    <property type="molecule type" value="Genomic_DNA"/>
</dbReference>
<evidence type="ECO:0000256" key="4">
    <source>
        <dbReference type="SAM" id="Phobius"/>
    </source>
</evidence>
<name>A0A940DI71_9FIRM</name>
<reference evidence="6" key="1">
    <citation type="submission" date="2020-10" db="EMBL/GenBank/DDBJ databases">
        <authorList>
            <person name="Gilroy R."/>
        </authorList>
    </citation>
    <scope>NUCLEOTIDE SEQUENCE</scope>
    <source>
        <strain evidence="6">517</strain>
    </source>
</reference>
<evidence type="ECO:0000256" key="1">
    <source>
        <dbReference type="ARBA" id="ARBA00023015"/>
    </source>
</evidence>
<keyword evidence="4" id="KW-0472">Membrane</keyword>
<evidence type="ECO:0000259" key="5">
    <source>
        <dbReference type="PROSITE" id="PS01124"/>
    </source>
</evidence>
<evidence type="ECO:0000256" key="2">
    <source>
        <dbReference type="ARBA" id="ARBA00023125"/>
    </source>
</evidence>
<dbReference type="InterPro" id="IPR014710">
    <property type="entry name" value="RmlC-like_jellyroll"/>
</dbReference>
<dbReference type="Pfam" id="PF02311">
    <property type="entry name" value="AraC_binding"/>
    <property type="match status" value="1"/>
</dbReference>
<dbReference type="InterPro" id="IPR018060">
    <property type="entry name" value="HTH_AraC"/>
</dbReference>
<dbReference type="Gene3D" id="1.10.10.60">
    <property type="entry name" value="Homeodomain-like"/>
    <property type="match status" value="1"/>
</dbReference>